<protein>
    <recommendedName>
        <fullName evidence="4">DUF4397 domain-containing protein</fullName>
    </recommendedName>
</protein>
<organism evidence="2 3">
    <name type="scientific">Chitinophaga pollutisoli</name>
    <dbReference type="NCBI Taxonomy" id="3133966"/>
    <lineage>
        <taxon>Bacteria</taxon>
        <taxon>Pseudomonadati</taxon>
        <taxon>Bacteroidota</taxon>
        <taxon>Chitinophagia</taxon>
        <taxon>Chitinophagales</taxon>
        <taxon>Chitinophagaceae</taxon>
        <taxon>Chitinophaga</taxon>
    </lineage>
</organism>
<feature type="signal peptide" evidence="1">
    <location>
        <begin position="1"/>
        <end position="24"/>
    </location>
</feature>
<proteinExistence type="predicted"/>
<feature type="chain" id="PRO_5047157322" description="DUF4397 domain-containing protein" evidence="1">
    <location>
        <begin position="25"/>
        <end position="255"/>
    </location>
</feature>
<dbReference type="EMBL" id="CP149822">
    <property type="protein sequence ID" value="WZN40761.1"/>
    <property type="molecule type" value="Genomic_DNA"/>
</dbReference>
<name>A0ABZ2YM11_9BACT</name>
<evidence type="ECO:0000313" key="3">
    <source>
        <dbReference type="Proteomes" id="UP001485459"/>
    </source>
</evidence>
<sequence length="255" mass="28596">MFQLYKSACWKAAVLAGCVISVLASCKKHEREEIFPTSLTMVNALNDRTSFLTAYFGESQPKIYARLVYIGNGAAYNYATNKTDLPVRMFRNHDTLHVDKPFLQTRLPLEPGTIYTHFVYGAPDRVQQKTVKEQLPSRSLEDSVVNLRFINLFENRAIDVVQLEPEAKTMASNLVYEQLTGFMKVPVTGAVENFRFEVRDHATGATLATFSEANTFPGSTLPSVAWLFKSRTMIVTGTWTDAGNFSARATTIGHY</sequence>
<evidence type="ECO:0000313" key="2">
    <source>
        <dbReference type="EMBL" id="WZN40761.1"/>
    </source>
</evidence>
<reference evidence="3" key="1">
    <citation type="submission" date="2024-03" db="EMBL/GenBank/DDBJ databases">
        <title>Chitinophaga horti sp. nov., isolated from garden soil.</title>
        <authorList>
            <person name="Lee D.S."/>
            <person name="Han D.M."/>
            <person name="Baek J.H."/>
            <person name="Choi D.G."/>
            <person name="Jeon J.H."/>
            <person name="Jeon C.O."/>
        </authorList>
    </citation>
    <scope>NUCLEOTIDE SEQUENCE [LARGE SCALE GENOMIC DNA]</scope>
    <source>
        <strain evidence="3">GPA1</strain>
    </source>
</reference>
<evidence type="ECO:0008006" key="4">
    <source>
        <dbReference type="Google" id="ProtNLM"/>
    </source>
</evidence>
<keyword evidence="1" id="KW-0732">Signal</keyword>
<keyword evidence="3" id="KW-1185">Reference proteome</keyword>
<gene>
    <name evidence="2" type="ORF">WJU16_22625</name>
</gene>
<dbReference type="PROSITE" id="PS51257">
    <property type="entry name" value="PROKAR_LIPOPROTEIN"/>
    <property type="match status" value="1"/>
</dbReference>
<dbReference type="RefSeq" id="WP_341835626.1">
    <property type="nucleotide sequence ID" value="NZ_CP149822.1"/>
</dbReference>
<accession>A0ABZ2YM11</accession>
<evidence type="ECO:0000256" key="1">
    <source>
        <dbReference type="SAM" id="SignalP"/>
    </source>
</evidence>
<dbReference type="Proteomes" id="UP001485459">
    <property type="component" value="Chromosome"/>
</dbReference>